<proteinExistence type="predicted"/>
<gene>
    <name evidence="1" type="ORF">NCTC11647_01376</name>
</gene>
<dbReference type="EMBL" id="UATL01000001">
    <property type="protein sequence ID" value="SPY28287.1"/>
    <property type="molecule type" value="Genomic_DNA"/>
</dbReference>
<evidence type="ECO:0008006" key="3">
    <source>
        <dbReference type="Google" id="ProtNLM"/>
    </source>
</evidence>
<organism evidence="1 2">
    <name type="scientific">Photobacterium damselae</name>
    <dbReference type="NCBI Taxonomy" id="38293"/>
    <lineage>
        <taxon>Bacteria</taxon>
        <taxon>Pseudomonadati</taxon>
        <taxon>Pseudomonadota</taxon>
        <taxon>Gammaproteobacteria</taxon>
        <taxon>Vibrionales</taxon>
        <taxon>Vibrionaceae</taxon>
        <taxon>Photobacterium</taxon>
    </lineage>
</organism>
<accession>A0A2T3QGR2</accession>
<dbReference type="RefSeq" id="WP_036763807.1">
    <property type="nucleotide sequence ID" value="NZ_PYOG01000022.1"/>
</dbReference>
<protein>
    <recommendedName>
        <fullName evidence="3">DUF2570 domain-containing protein</fullName>
    </recommendedName>
</protein>
<dbReference type="Proteomes" id="UP000251647">
    <property type="component" value="Unassembled WGS sequence"/>
</dbReference>
<sequence length="129" mass="14507">MGTHSIKLIGLVGVVAITSLLVIKQNRVTHQLEKVSAELLSNRIQQTKLISANQSLQQTITQLEQQALQEQQAAKQAEQARQVWQQRAEQAKQQIEKDISHEECADLPIPNAAHWMYYDTATGDHSVQN</sequence>
<dbReference type="OrthoDB" id="5905133at2"/>
<reference evidence="1 2" key="1">
    <citation type="submission" date="2018-06" db="EMBL/GenBank/DDBJ databases">
        <authorList>
            <consortium name="Pathogen Informatics"/>
            <person name="Doyle S."/>
        </authorList>
    </citation>
    <scope>NUCLEOTIDE SEQUENCE [LARGE SCALE GENOMIC DNA]</scope>
    <source>
        <strain evidence="1 2">NCTC11647</strain>
    </source>
</reference>
<evidence type="ECO:0000313" key="1">
    <source>
        <dbReference type="EMBL" id="SPY28287.1"/>
    </source>
</evidence>
<name>A0A2T3QGR2_PHODM</name>
<evidence type="ECO:0000313" key="2">
    <source>
        <dbReference type="Proteomes" id="UP000251647"/>
    </source>
</evidence>
<dbReference type="AlphaFoldDB" id="A0A2T3QGR2"/>